<name>A0A398API7_BRACM</name>
<reference evidence="2 3" key="1">
    <citation type="submission" date="2018-06" db="EMBL/GenBank/DDBJ databases">
        <title>WGS assembly of Brassica rapa FPsc.</title>
        <authorList>
            <person name="Bowman J."/>
            <person name="Kohchi T."/>
            <person name="Yamato K."/>
            <person name="Jenkins J."/>
            <person name="Shu S."/>
            <person name="Ishizaki K."/>
            <person name="Yamaoka S."/>
            <person name="Nishihama R."/>
            <person name="Nakamura Y."/>
            <person name="Berger F."/>
            <person name="Adam C."/>
            <person name="Aki S."/>
            <person name="Althoff F."/>
            <person name="Araki T."/>
            <person name="Arteaga-Vazquez M."/>
            <person name="Balasubrmanian S."/>
            <person name="Bauer D."/>
            <person name="Boehm C."/>
            <person name="Briginshaw L."/>
            <person name="Caballero-Perez J."/>
            <person name="Catarino B."/>
            <person name="Chen F."/>
            <person name="Chiyoda S."/>
            <person name="Chovatia M."/>
            <person name="Davies K."/>
            <person name="Delmans M."/>
            <person name="Demura T."/>
            <person name="Dierschke T."/>
            <person name="Dolan L."/>
            <person name="Dorantes-Acosta A."/>
            <person name="Eklund D."/>
            <person name="Florent S."/>
            <person name="Flores-Sandoval E."/>
            <person name="Fujiyama A."/>
            <person name="Fukuzawa H."/>
            <person name="Galik B."/>
            <person name="Grimanelli D."/>
            <person name="Grimwood J."/>
            <person name="Grossniklaus U."/>
            <person name="Hamada T."/>
            <person name="Haseloff J."/>
            <person name="Hetherington A."/>
            <person name="Higo A."/>
            <person name="Hirakawa Y."/>
            <person name="Hundley H."/>
            <person name="Ikeda Y."/>
            <person name="Inoue K."/>
            <person name="Inoue S."/>
            <person name="Ishida S."/>
            <person name="Jia Q."/>
            <person name="Kakita M."/>
            <person name="Kanazawa T."/>
            <person name="Kawai Y."/>
            <person name="Kawashima T."/>
            <person name="Kennedy M."/>
            <person name="Kinose K."/>
            <person name="Kinoshita T."/>
            <person name="Kohara Y."/>
            <person name="Koide E."/>
            <person name="Komatsu K."/>
            <person name="Kopischke S."/>
            <person name="Kubo M."/>
            <person name="Kyozuka J."/>
            <person name="Lagercrantz U."/>
            <person name="Lin S."/>
            <person name="Lindquist E."/>
            <person name="Lipzen A."/>
            <person name="Lu C."/>
            <person name="Luna E."/>
            <person name="Martienssen R."/>
            <person name="Minamino N."/>
            <person name="Mizutani M."/>
            <person name="Mizutani M."/>
            <person name="Mochizuki N."/>
            <person name="Monte I."/>
            <person name="Mosher R."/>
            <person name="Nagasaki H."/>
            <person name="Nakagami H."/>
            <person name="Naramoto S."/>
            <person name="Nishitani K."/>
            <person name="Ohtani M."/>
            <person name="Okamoto T."/>
            <person name="Okumura M."/>
            <person name="Phillips J."/>
            <person name="Pollak B."/>
            <person name="Reinders A."/>
            <person name="Roevekamp M."/>
            <person name="Sano R."/>
            <person name="Sawa S."/>
            <person name="Schmid M."/>
            <person name="Shirakawa M."/>
            <person name="Solano R."/>
            <person name="Spunde A."/>
            <person name="Suetsugu N."/>
            <person name="Sugano S."/>
            <person name="Sugiyama A."/>
            <person name="Sun R."/>
            <person name="Suzuki Y."/>
            <person name="Takenaka M."/>
            <person name="Takezawa D."/>
            <person name="Tomogane H."/>
            <person name="Tsuzuki M."/>
            <person name="Ueda T."/>
            <person name="Umeda M."/>
            <person name="Ward J."/>
            <person name="Watanabe Y."/>
            <person name="Yazaki K."/>
            <person name="Yokoyama R."/>
            <person name="Yoshitake Y."/>
            <person name="Yotsui I."/>
            <person name="Zachgo S."/>
            <person name="Schmutz J."/>
        </authorList>
    </citation>
    <scope>NUCLEOTIDE SEQUENCE [LARGE SCALE GENOMIC DNA]</scope>
    <source>
        <strain evidence="3">cv. B-3</strain>
    </source>
</reference>
<feature type="domain" description="Reverse transcriptase zinc-binding" evidence="1">
    <location>
        <begin position="1"/>
        <end position="36"/>
    </location>
</feature>
<evidence type="ECO:0000313" key="3">
    <source>
        <dbReference type="Proteomes" id="UP000264353"/>
    </source>
</evidence>
<sequence length="138" mass="15987">MQGWGVDVSPSCLMCSGFDECMQHLFFDCTYIAEIWSHFCSRLHLSPSTLFEDCLRWLKAPTLDTNSILITKLLFQATIYLIWKERNSRLHSGICRPTQAIIHELKKTMSLKLDPRSRNMRLASSSSLTYLGTWLSFF</sequence>
<evidence type="ECO:0000313" key="2">
    <source>
        <dbReference type="EMBL" id="RID78754.1"/>
    </source>
</evidence>
<gene>
    <name evidence="2" type="ORF">BRARA_A01547</name>
</gene>
<dbReference type="EMBL" id="CM010628">
    <property type="protein sequence ID" value="RID78754.1"/>
    <property type="molecule type" value="Genomic_DNA"/>
</dbReference>
<proteinExistence type="predicted"/>
<accession>A0A398API7</accession>
<dbReference type="InterPro" id="IPR026960">
    <property type="entry name" value="RVT-Znf"/>
</dbReference>
<organism evidence="2 3">
    <name type="scientific">Brassica campestris</name>
    <name type="common">Field mustard</name>
    <dbReference type="NCBI Taxonomy" id="3711"/>
    <lineage>
        <taxon>Eukaryota</taxon>
        <taxon>Viridiplantae</taxon>
        <taxon>Streptophyta</taxon>
        <taxon>Embryophyta</taxon>
        <taxon>Tracheophyta</taxon>
        <taxon>Spermatophyta</taxon>
        <taxon>Magnoliopsida</taxon>
        <taxon>eudicotyledons</taxon>
        <taxon>Gunneridae</taxon>
        <taxon>Pentapetalae</taxon>
        <taxon>rosids</taxon>
        <taxon>malvids</taxon>
        <taxon>Brassicales</taxon>
        <taxon>Brassicaceae</taxon>
        <taxon>Brassiceae</taxon>
        <taxon>Brassica</taxon>
    </lineage>
</organism>
<dbReference type="AlphaFoldDB" id="A0A398API7"/>
<protein>
    <recommendedName>
        <fullName evidence="1">Reverse transcriptase zinc-binding domain-containing protein</fullName>
    </recommendedName>
</protein>
<evidence type="ECO:0000259" key="1">
    <source>
        <dbReference type="Pfam" id="PF13966"/>
    </source>
</evidence>
<dbReference type="Pfam" id="PF13966">
    <property type="entry name" value="zf-RVT"/>
    <property type="match status" value="1"/>
</dbReference>
<dbReference type="Proteomes" id="UP000264353">
    <property type="component" value="Chromosome A1"/>
</dbReference>